<protein>
    <submittedName>
        <fullName evidence="1">Uncharacterized protein</fullName>
    </submittedName>
</protein>
<keyword evidence="2" id="KW-1185">Reference proteome</keyword>
<dbReference type="Proteomes" id="UP001187192">
    <property type="component" value="Unassembled WGS sequence"/>
</dbReference>
<evidence type="ECO:0000313" key="1">
    <source>
        <dbReference type="EMBL" id="GMN42263.1"/>
    </source>
</evidence>
<reference evidence="1" key="1">
    <citation type="submission" date="2023-07" db="EMBL/GenBank/DDBJ databases">
        <title>draft genome sequence of fig (Ficus carica).</title>
        <authorList>
            <person name="Takahashi T."/>
            <person name="Nishimura K."/>
        </authorList>
    </citation>
    <scope>NUCLEOTIDE SEQUENCE</scope>
</reference>
<accession>A0AA88D0R6</accession>
<proteinExistence type="predicted"/>
<dbReference type="AlphaFoldDB" id="A0AA88D0R6"/>
<dbReference type="EMBL" id="BTGU01000014">
    <property type="protein sequence ID" value="GMN42263.1"/>
    <property type="molecule type" value="Genomic_DNA"/>
</dbReference>
<comment type="caution">
    <text evidence="1">The sequence shown here is derived from an EMBL/GenBank/DDBJ whole genome shotgun (WGS) entry which is preliminary data.</text>
</comment>
<evidence type="ECO:0000313" key="2">
    <source>
        <dbReference type="Proteomes" id="UP001187192"/>
    </source>
</evidence>
<sequence>MSETRTAGRARNLTPLTTISRRNGSCSHCDFPGFAISPSRGRGRQRSVGITRPTISRVPLSCDSHPIVAGLRFSPLNLAFLASSSRSSALIGFDDDATTSIPKRTATLVAWTRTAAAVQVWDSRQR</sequence>
<name>A0AA88D0R6_FICCA</name>
<organism evidence="1 2">
    <name type="scientific">Ficus carica</name>
    <name type="common">Common fig</name>
    <dbReference type="NCBI Taxonomy" id="3494"/>
    <lineage>
        <taxon>Eukaryota</taxon>
        <taxon>Viridiplantae</taxon>
        <taxon>Streptophyta</taxon>
        <taxon>Embryophyta</taxon>
        <taxon>Tracheophyta</taxon>
        <taxon>Spermatophyta</taxon>
        <taxon>Magnoliopsida</taxon>
        <taxon>eudicotyledons</taxon>
        <taxon>Gunneridae</taxon>
        <taxon>Pentapetalae</taxon>
        <taxon>rosids</taxon>
        <taxon>fabids</taxon>
        <taxon>Rosales</taxon>
        <taxon>Moraceae</taxon>
        <taxon>Ficeae</taxon>
        <taxon>Ficus</taxon>
    </lineage>
</organism>
<gene>
    <name evidence="1" type="ORF">TIFTF001_011471</name>
</gene>